<dbReference type="Proteomes" id="UP000256541">
    <property type="component" value="Unassembled WGS sequence"/>
</dbReference>
<dbReference type="RefSeq" id="WP_116412941.1">
    <property type="nucleotide sequence ID" value="NZ_NBXB01000045.1"/>
</dbReference>
<accession>A0A3E0VRA8</accession>
<proteinExistence type="predicted"/>
<comment type="caution">
    <text evidence="1">The sequence shown here is derived from an EMBL/GenBank/DDBJ whole genome shotgun (WGS) entry which is preliminary data.</text>
</comment>
<evidence type="ECO:0000313" key="2">
    <source>
        <dbReference type="Proteomes" id="UP000256541"/>
    </source>
</evidence>
<name>A0A3E0VRA8_9MICO</name>
<gene>
    <name evidence="1" type="ORF">B7R22_17200</name>
</gene>
<dbReference type="OrthoDB" id="5114168at2"/>
<evidence type="ECO:0000313" key="1">
    <source>
        <dbReference type="EMBL" id="RFA12165.1"/>
    </source>
</evidence>
<reference evidence="1 2" key="1">
    <citation type="submission" date="2017-04" db="EMBL/GenBank/DDBJ databases">
        <title>Comparative genome analysis of Subtercola boreus.</title>
        <authorList>
            <person name="Cho Y.-J."/>
            <person name="Cho A."/>
            <person name="Kim O.-S."/>
            <person name="Lee J.-I."/>
        </authorList>
    </citation>
    <scope>NUCLEOTIDE SEQUENCE [LARGE SCALE GENOMIC DNA]</scope>
    <source>
        <strain evidence="1 2">P27479</strain>
    </source>
</reference>
<dbReference type="AlphaFoldDB" id="A0A3E0VRA8"/>
<sequence length="146" mass="15952">MADSYPVTLKKSLAVYLASGGLGIYKPVEPYTPAETAVLPGIFTNGPDLPLTIRRCLILTTLTPVLDGRANRITPVQIRTRLPGSRNDAENVSEHLLDALHNRDQLALPPLTFRTVEQVSSLFISADANGLVGFFQTFHFHGRQVA</sequence>
<dbReference type="EMBL" id="NBXB01000045">
    <property type="protein sequence ID" value="RFA12165.1"/>
    <property type="molecule type" value="Genomic_DNA"/>
</dbReference>
<organism evidence="1 2">
    <name type="scientific">Subtercola boreus</name>
    <dbReference type="NCBI Taxonomy" id="120213"/>
    <lineage>
        <taxon>Bacteria</taxon>
        <taxon>Bacillati</taxon>
        <taxon>Actinomycetota</taxon>
        <taxon>Actinomycetes</taxon>
        <taxon>Micrococcales</taxon>
        <taxon>Microbacteriaceae</taxon>
        <taxon>Subtercola</taxon>
    </lineage>
</organism>
<protein>
    <submittedName>
        <fullName evidence="1">Uncharacterized protein</fullName>
    </submittedName>
</protein>